<accession>A0A077PSM3</accession>
<organism evidence="1 2">
    <name type="scientific">Xenorhabdus bovienii str. kraussei Becker Underwood</name>
    <dbReference type="NCBI Taxonomy" id="1398204"/>
    <lineage>
        <taxon>Bacteria</taxon>
        <taxon>Pseudomonadati</taxon>
        <taxon>Pseudomonadota</taxon>
        <taxon>Gammaproteobacteria</taxon>
        <taxon>Enterobacterales</taxon>
        <taxon>Morganellaceae</taxon>
        <taxon>Xenorhabdus</taxon>
    </lineage>
</organism>
<evidence type="ECO:0000313" key="1">
    <source>
        <dbReference type="EMBL" id="CDH23577.1"/>
    </source>
</evidence>
<comment type="caution">
    <text evidence="1">The sequence shown here is derived from an EMBL/GenBank/DDBJ whole genome shotgun (WGS) entry which is preliminary data.</text>
</comment>
<protein>
    <submittedName>
        <fullName evidence="1">Uncharacterized protein</fullName>
    </submittedName>
</protein>
<dbReference type="HOGENOM" id="CLU_2959871_0_0_6"/>
<proteinExistence type="predicted"/>
<dbReference type="Proteomes" id="UP000028493">
    <property type="component" value="Unassembled WGS sequence"/>
</dbReference>
<reference evidence="1" key="1">
    <citation type="submission" date="2013-07" db="EMBL/GenBank/DDBJ databases">
        <title>Sub-species coevolution in mutualistic symbiosis.</title>
        <authorList>
            <person name="Murfin K."/>
            <person name="Klassen J."/>
            <person name="Lee M."/>
            <person name="Forst S."/>
            <person name="Stock P."/>
            <person name="Goodrich-Blair H."/>
        </authorList>
    </citation>
    <scope>NUCLEOTIDE SEQUENCE [LARGE SCALE GENOMIC DNA]</scope>
    <source>
        <strain evidence="1">Kraussei Becker Underwood</strain>
    </source>
</reference>
<dbReference type="EMBL" id="CBSZ010000099">
    <property type="protein sequence ID" value="CDH23577.1"/>
    <property type="molecule type" value="Genomic_DNA"/>
</dbReference>
<evidence type="ECO:0000313" key="2">
    <source>
        <dbReference type="Proteomes" id="UP000028493"/>
    </source>
</evidence>
<sequence>MQQKNSRADNRIATRLITISVEDELTLQLKKSENNLKLNSQEMVRILRGCQFQELEMQL</sequence>
<gene>
    <name evidence="1" type="ORF">XBKB1_1880003</name>
</gene>
<name>A0A077PSM3_XENBV</name>
<dbReference type="AlphaFoldDB" id="A0A077PSM3"/>